<dbReference type="KEGG" id="svp:Pan189_12430"/>
<dbReference type="AlphaFoldDB" id="A0A517QZ06"/>
<evidence type="ECO:0000256" key="1">
    <source>
        <dbReference type="SAM" id="SignalP"/>
    </source>
</evidence>
<feature type="domain" description="Cytochrome C Planctomycete-type" evidence="4">
    <location>
        <begin position="40"/>
        <end position="101"/>
    </location>
</feature>
<reference evidence="5 6" key="1">
    <citation type="submission" date="2019-02" db="EMBL/GenBank/DDBJ databases">
        <title>Deep-cultivation of Planctomycetes and their phenomic and genomic characterization uncovers novel biology.</title>
        <authorList>
            <person name="Wiegand S."/>
            <person name="Jogler M."/>
            <person name="Boedeker C."/>
            <person name="Pinto D."/>
            <person name="Vollmers J."/>
            <person name="Rivas-Marin E."/>
            <person name="Kohn T."/>
            <person name="Peeters S.H."/>
            <person name="Heuer A."/>
            <person name="Rast P."/>
            <person name="Oberbeckmann S."/>
            <person name="Bunk B."/>
            <person name="Jeske O."/>
            <person name="Meyerdierks A."/>
            <person name="Storesund J.E."/>
            <person name="Kallscheuer N."/>
            <person name="Luecker S."/>
            <person name="Lage O.M."/>
            <person name="Pohl T."/>
            <person name="Merkel B.J."/>
            <person name="Hornburger P."/>
            <person name="Mueller R.-W."/>
            <person name="Bruemmer F."/>
            <person name="Labrenz M."/>
            <person name="Spormann A.M."/>
            <person name="Op den Camp H."/>
            <person name="Overmann J."/>
            <person name="Amann R."/>
            <person name="Jetten M.S.M."/>
            <person name="Mascher T."/>
            <person name="Medema M.H."/>
            <person name="Devos D.P."/>
            <person name="Kaster A.-K."/>
            <person name="Ovreas L."/>
            <person name="Rohde M."/>
            <person name="Galperin M.Y."/>
            <person name="Jogler C."/>
        </authorList>
    </citation>
    <scope>NUCLEOTIDE SEQUENCE [LARGE SCALE GENOMIC DNA]</scope>
    <source>
        <strain evidence="5 6">Pan189</strain>
    </source>
</reference>
<keyword evidence="1" id="KW-0732">Signal</keyword>
<proteinExistence type="predicted"/>
<evidence type="ECO:0000259" key="3">
    <source>
        <dbReference type="Pfam" id="PF07587"/>
    </source>
</evidence>
<dbReference type="Pfam" id="PF07583">
    <property type="entry name" value="PSCyt2"/>
    <property type="match status" value="1"/>
</dbReference>
<feature type="chain" id="PRO_5021981517" evidence="1">
    <location>
        <begin position="25"/>
        <end position="743"/>
    </location>
</feature>
<dbReference type="InterPro" id="IPR011429">
    <property type="entry name" value="Cyt_c_Planctomycete-type"/>
</dbReference>
<dbReference type="Proteomes" id="UP000317318">
    <property type="component" value="Chromosome"/>
</dbReference>
<dbReference type="InterPro" id="IPR011444">
    <property type="entry name" value="DUF1549"/>
</dbReference>
<feature type="signal peptide" evidence="1">
    <location>
        <begin position="1"/>
        <end position="24"/>
    </location>
</feature>
<feature type="domain" description="DUF1553" evidence="3">
    <location>
        <begin position="446"/>
        <end position="713"/>
    </location>
</feature>
<dbReference type="PANTHER" id="PTHR35889">
    <property type="entry name" value="CYCLOINULO-OLIGOSACCHARIDE FRUCTANOTRANSFERASE-RELATED"/>
    <property type="match status" value="1"/>
</dbReference>
<feature type="domain" description="DUF1549" evidence="2">
    <location>
        <begin position="155"/>
        <end position="337"/>
    </location>
</feature>
<gene>
    <name evidence="5" type="ORF">Pan189_12430</name>
</gene>
<dbReference type="OrthoDB" id="289126at2"/>
<dbReference type="SUPFAM" id="SSF46626">
    <property type="entry name" value="Cytochrome c"/>
    <property type="match status" value="1"/>
</dbReference>
<dbReference type="GO" id="GO:0009055">
    <property type="term" value="F:electron transfer activity"/>
    <property type="evidence" value="ECO:0007669"/>
    <property type="project" value="InterPro"/>
</dbReference>
<sequence precursor="true">MRFLILCIAGISAAFASNATMAHAAVSFEQDVLPILKERCFQCHTTRSSRPKGGLALDSLDAVMSHQQESSIIAPGKPNESYLYERISTVDDEYTRMPPVDSGPSLTSEQIDIIRKWIASGASVGNWKQFEWEAQQPFEHQPRNSVNLQQAAATIDRLVEKKLDEANQEPNSNIDDETFLRRIFLDSIGRIPTYQEAQVFLQDPASDKRDKLITRLLNSEGYVSDQFNHWADALRVQSNPHKANGAPFIHWIKESIRENKPYDKFVYDMLTAQGTMWGDDNGATGYWFRDSGNFTANYEATTALFLGTDMSCAQCHDHPYDYWSRKQYFQMKAYFDGNRIGSYYLGDVFKKGMDDKIGKSYSEHRHMLRKKRLGNKHPEKERSNTAYQLKSGVQRNLWHWVGRGGYRYPEDYDYDDAKPKGPMEPAVLFGESPERSGISNDPVTAAKWITSPKNHRFVQSIANRMWMKVFGAPVTGELTDVIDIAESDNPALARYLMELMVDLNFDLKKFQQILYNTKTYQRGVSVDHNAGEPFFFAGPVLRRCSAEQLWDSLMTLATRDLDSRIDRSPPDFQWFKRTAAVESVDEFWAIVDEKIAKAPRSLNWRILVRNIKKNGGFDPDKLIRASELHQPAWDGHFLMEFGQSDRTLIDNAWSNPTTPQSLALLNGPLLDEIVREGGLIFETVKTLRNPEERTRAVFLSVLTRKPTEEELRFVLDEISRDEGMRYDKLVWALLNTREFMFIK</sequence>
<protein>
    <submittedName>
        <fullName evidence="5">Planctomycete cytochrome C</fullName>
    </submittedName>
</protein>
<evidence type="ECO:0000313" key="6">
    <source>
        <dbReference type="Proteomes" id="UP000317318"/>
    </source>
</evidence>
<dbReference type="EMBL" id="CP036268">
    <property type="protein sequence ID" value="QDT36879.1"/>
    <property type="molecule type" value="Genomic_DNA"/>
</dbReference>
<organism evidence="5 6">
    <name type="scientific">Stratiformator vulcanicus</name>
    <dbReference type="NCBI Taxonomy" id="2527980"/>
    <lineage>
        <taxon>Bacteria</taxon>
        <taxon>Pseudomonadati</taxon>
        <taxon>Planctomycetota</taxon>
        <taxon>Planctomycetia</taxon>
        <taxon>Planctomycetales</taxon>
        <taxon>Planctomycetaceae</taxon>
        <taxon>Stratiformator</taxon>
    </lineage>
</organism>
<dbReference type="InterPro" id="IPR022655">
    <property type="entry name" value="DUF1553"/>
</dbReference>
<dbReference type="PANTHER" id="PTHR35889:SF3">
    <property type="entry name" value="F-BOX DOMAIN-CONTAINING PROTEIN"/>
    <property type="match status" value="1"/>
</dbReference>
<dbReference type="Pfam" id="PF07587">
    <property type="entry name" value="PSD1"/>
    <property type="match status" value="1"/>
</dbReference>
<accession>A0A517QZ06</accession>
<evidence type="ECO:0000259" key="4">
    <source>
        <dbReference type="Pfam" id="PF07635"/>
    </source>
</evidence>
<name>A0A517QZ06_9PLAN</name>
<dbReference type="InterPro" id="IPR036909">
    <property type="entry name" value="Cyt_c-like_dom_sf"/>
</dbReference>
<dbReference type="Pfam" id="PF07635">
    <property type="entry name" value="PSCyt1"/>
    <property type="match status" value="1"/>
</dbReference>
<evidence type="ECO:0000313" key="5">
    <source>
        <dbReference type="EMBL" id="QDT36879.1"/>
    </source>
</evidence>
<dbReference type="RefSeq" id="WP_145363046.1">
    <property type="nucleotide sequence ID" value="NZ_CP036268.1"/>
</dbReference>
<dbReference type="GO" id="GO:0020037">
    <property type="term" value="F:heme binding"/>
    <property type="evidence" value="ECO:0007669"/>
    <property type="project" value="InterPro"/>
</dbReference>
<keyword evidence="6" id="KW-1185">Reference proteome</keyword>
<evidence type="ECO:0000259" key="2">
    <source>
        <dbReference type="Pfam" id="PF07583"/>
    </source>
</evidence>